<reference evidence="3 4" key="1">
    <citation type="submission" date="2024-02" db="EMBL/GenBank/DDBJ databases">
        <title>Chromosome-scale genome assembly of the rough periwinkle Littorina saxatilis.</title>
        <authorList>
            <person name="De Jode A."/>
            <person name="Faria R."/>
            <person name="Formenti G."/>
            <person name="Sims Y."/>
            <person name="Smith T.P."/>
            <person name="Tracey A."/>
            <person name="Wood J.M.D."/>
            <person name="Zagrodzka Z.B."/>
            <person name="Johannesson K."/>
            <person name="Butlin R.K."/>
            <person name="Leder E.H."/>
        </authorList>
    </citation>
    <scope>NUCLEOTIDE SEQUENCE [LARGE SCALE GENOMIC DNA]</scope>
    <source>
        <strain evidence="3">Snail1</strain>
        <tissue evidence="3">Muscle</tissue>
    </source>
</reference>
<evidence type="ECO:0000256" key="2">
    <source>
        <dbReference type="SAM" id="SignalP"/>
    </source>
</evidence>
<proteinExistence type="predicted"/>
<evidence type="ECO:0000313" key="3">
    <source>
        <dbReference type="EMBL" id="KAK7100750.1"/>
    </source>
</evidence>
<organism evidence="3 4">
    <name type="scientific">Littorina saxatilis</name>
    <dbReference type="NCBI Taxonomy" id="31220"/>
    <lineage>
        <taxon>Eukaryota</taxon>
        <taxon>Metazoa</taxon>
        <taxon>Spiralia</taxon>
        <taxon>Lophotrochozoa</taxon>
        <taxon>Mollusca</taxon>
        <taxon>Gastropoda</taxon>
        <taxon>Caenogastropoda</taxon>
        <taxon>Littorinimorpha</taxon>
        <taxon>Littorinoidea</taxon>
        <taxon>Littorinidae</taxon>
        <taxon>Littorina</taxon>
    </lineage>
</organism>
<feature type="chain" id="PRO_5042929674" evidence="2">
    <location>
        <begin position="22"/>
        <end position="255"/>
    </location>
</feature>
<name>A0AAN9BBY9_9CAEN</name>
<evidence type="ECO:0000256" key="1">
    <source>
        <dbReference type="SAM" id="MobiDB-lite"/>
    </source>
</evidence>
<feature type="signal peptide" evidence="2">
    <location>
        <begin position="1"/>
        <end position="21"/>
    </location>
</feature>
<accession>A0AAN9BBY9</accession>
<comment type="caution">
    <text evidence="3">The sequence shown here is derived from an EMBL/GenBank/DDBJ whole genome shotgun (WGS) entry which is preliminary data.</text>
</comment>
<feature type="region of interest" description="Disordered" evidence="1">
    <location>
        <begin position="68"/>
        <end position="134"/>
    </location>
</feature>
<sequence length="255" mass="26135">MAASIMFTICFVALAMGLSSASTLPPTPQLVQQQQQPEAIGGFGVVGVPAGVTDDDVATTEAVDVVTASDAPATAPATSSTGETTSESATTSTTATATSSTGETTPESATTSITATATSSTGETTPESATASTTAALPQPPFNCYDCNSGSPLPGYWINQNCDVTGYVAQWYVPSTCDSFCFSSVGLYPAGSVYRGCASSLWLGGRTLEEGCFEDLPNNRTVCLCAGDHCNTLDLSGLSQYYAGQYLTLQQANHV</sequence>
<keyword evidence="2" id="KW-0732">Signal</keyword>
<dbReference type="AlphaFoldDB" id="A0AAN9BBY9"/>
<gene>
    <name evidence="3" type="ORF">V1264_023639</name>
</gene>
<evidence type="ECO:0000313" key="4">
    <source>
        <dbReference type="Proteomes" id="UP001374579"/>
    </source>
</evidence>
<dbReference type="EMBL" id="JBAMIC010000011">
    <property type="protein sequence ID" value="KAK7100750.1"/>
    <property type="molecule type" value="Genomic_DNA"/>
</dbReference>
<protein>
    <submittedName>
        <fullName evidence="3">Uncharacterized protein</fullName>
    </submittedName>
</protein>
<keyword evidence="4" id="KW-1185">Reference proteome</keyword>
<dbReference type="Proteomes" id="UP001374579">
    <property type="component" value="Unassembled WGS sequence"/>
</dbReference>